<name>A0ABP8PM87_9ACTN</name>
<keyword evidence="3" id="KW-1185">Reference proteome</keyword>
<evidence type="ECO:0000256" key="1">
    <source>
        <dbReference type="SAM" id="Phobius"/>
    </source>
</evidence>
<protein>
    <submittedName>
        <fullName evidence="2">Uncharacterized protein</fullName>
    </submittedName>
</protein>
<evidence type="ECO:0000313" key="2">
    <source>
        <dbReference type="EMBL" id="GAA4488218.1"/>
    </source>
</evidence>
<dbReference type="RefSeq" id="WP_345459712.1">
    <property type="nucleotide sequence ID" value="NZ_BAABHF010000013.1"/>
</dbReference>
<proteinExistence type="predicted"/>
<reference evidence="3" key="1">
    <citation type="journal article" date="2019" name="Int. J. Syst. Evol. Microbiol.">
        <title>The Global Catalogue of Microorganisms (GCM) 10K type strain sequencing project: providing services to taxonomists for standard genome sequencing and annotation.</title>
        <authorList>
            <consortium name="The Broad Institute Genomics Platform"/>
            <consortium name="The Broad Institute Genome Sequencing Center for Infectious Disease"/>
            <person name="Wu L."/>
            <person name="Ma J."/>
        </authorList>
    </citation>
    <scope>NUCLEOTIDE SEQUENCE [LARGE SCALE GENOMIC DNA]</scope>
    <source>
        <strain evidence="3">JCM 17933</strain>
    </source>
</reference>
<gene>
    <name evidence="2" type="ORF">GCM10023191_017260</name>
</gene>
<keyword evidence="1" id="KW-1133">Transmembrane helix</keyword>
<accession>A0ABP8PM87</accession>
<sequence length="57" mass="6460">MGNTKNWIYIIFSPIIGIALLLFRDYVWAVIAFAAGAVLLAIELRRRARETPRRGQG</sequence>
<keyword evidence="1" id="KW-0472">Membrane</keyword>
<evidence type="ECO:0000313" key="3">
    <source>
        <dbReference type="Proteomes" id="UP001500503"/>
    </source>
</evidence>
<comment type="caution">
    <text evidence="2">The sequence shown here is derived from an EMBL/GenBank/DDBJ whole genome shotgun (WGS) entry which is preliminary data.</text>
</comment>
<keyword evidence="1" id="KW-0812">Transmembrane</keyword>
<dbReference type="Proteomes" id="UP001500503">
    <property type="component" value="Unassembled WGS sequence"/>
</dbReference>
<feature type="transmembrane region" description="Helical" evidence="1">
    <location>
        <begin position="28"/>
        <end position="44"/>
    </location>
</feature>
<dbReference type="EMBL" id="BAABHF010000013">
    <property type="protein sequence ID" value="GAA4488218.1"/>
    <property type="molecule type" value="Genomic_DNA"/>
</dbReference>
<organism evidence="2 3">
    <name type="scientific">Actinoallomurus oryzae</name>
    <dbReference type="NCBI Taxonomy" id="502180"/>
    <lineage>
        <taxon>Bacteria</taxon>
        <taxon>Bacillati</taxon>
        <taxon>Actinomycetota</taxon>
        <taxon>Actinomycetes</taxon>
        <taxon>Streptosporangiales</taxon>
        <taxon>Thermomonosporaceae</taxon>
        <taxon>Actinoallomurus</taxon>
    </lineage>
</organism>
<feature type="transmembrane region" description="Helical" evidence="1">
    <location>
        <begin position="7"/>
        <end position="22"/>
    </location>
</feature>